<evidence type="ECO:0000256" key="1">
    <source>
        <dbReference type="SAM" id="MobiDB-lite"/>
    </source>
</evidence>
<reference evidence="2" key="1">
    <citation type="submission" date="2018-02" db="EMBL/GenBank/DDBJ databases">
        <title>Rhizophora mucronata_Transcriptome.</title>
        <authorList>
            <person name="Meera S.P."/>
            <person name="Sreeshan A."/>
            <person name="Augustine A."/>
        </authorList>
    </citation>
    <scope>NUCLEOTIDE SEQUENCE</scope>
    <source>
        <tissue evidence="2">Leaf</tissue>
    </source>
</reference>
<feature type="compositionally biased region" description="Pro residues" evidence="1">
    <location>
        <begin position="33"/>
        <end position="43"/>
    </location>
</feature>
<accession>A0A2P2MYU9</accession>
<sequence length="185" mass="21038">MDPPAVEGEDWELRHDDDGFTYKILKRRRLATDPPPAGPQSPPRDPRIEEQRRRERKRRTLVKLKGRYKKEIDRWELLSSTLLSLQGRANERLEVGKRRTELDQTGLLTELGSGVEKGTEDTGGSLVDELLVQAESQEAIINDVSNLCNIAEAMCDAQQEQLVQTFIDLPIWGSPRELMASLCDE</sequence>
<proteinExistence type="predicted"/>
<dbReference type="AlphaFoldDB" id="A0A2P2MYU9"/>
<evidence type="ECO:0000313" key="2">
    <source>
        <dbReference type="EMBL" id="MBX35359.1"/>
    </source>
</evidence>
<protein>
    <submittedName>
        <fullName evidence="2">Uncharacterized protein</fullName>
    </submittedName>
</protein>
<dbReference type="PANTHER" id="PTHR35737:SF1">
    <property type="entry name" value="CRYPTIC LOCI REGULATOR"/>
    <property type="match status" value="1"/>
</dbReference>
<feature type="region of interest" description="Disordered" evidence="1">
    <location>
        <begin position="27"/>
        <end position="55"/>
    </location>
</feature>
<dbReference type="EMBL" id="GGEC01054875">
    <property type="protein sequence ID" value="MBX35359.1"/>
    <property type="molecule type" value="Transcribed_RNA"/>
</dbReference>
<dbReference type="PANTHER" id="PTHR35737">
    <property type="entry name" value="CRYPTIC LOCI REGULATOR"/>
    <property type="match status" value="1"/>
</dbReference>
<organism evidence="2">
    <name type="scientific">Rhizophora mucronata</name>
    <name type="common">Asiatic mangrove</name>
    <dbReference type="NCBI Taxonomy" id="61149"/>
    <lineage>
        <taxon>Eukaryota</taxon>
        <taxon>Viridiplantae</taxon>
        <taxon>Streptophyta</taxon>
        <taxon>Embryophyta</taxon>
        <taxon>Tracheophyta</taxon>
        <taxon>Spermatophyta</taxon>
        <taxon>Magnoliopsida</taxon>
        <taxon>eudicotyledons</taxon>
        <taxon>Gunneridae</taxon>
        <taxon>Pentapetalae</taxon>
        <taxon>rosids</taxon>
        <taxon>fabids</taxon>
        <taxon>Malpighiales</taxon>
        <taxon>Rhizophoraceae</taxon>
        <taxon>Rhizophora</taxon>
    </lineage>
</organism>
<feature type="compositionally biased region" description="Basic and acidic residues" evidence="1">
    <location>
        <begin position="44"/>
        <end position="53"/>
    </location>
</feature>
<name>A0A2P2MYU9_RHIMU</name>